<evidence type="ECO:0000313" key="1">
    <source>
        <dbReference type="EMBL" id="NNG66397.1"/>
    </source>
</evidence>
<dbReference type="Gene3D" id="2.60.40.650">
    <property type="match status" value="1"/>
</dbReference>
<dbReference type="Proteomes" id="UP000529861">
    <property type="component" value="Unassembled WGS sequence"/>
</dbReference>
<organism evidence="1 2">
    <name type="scientific">Caldanaerobacter subterraneus</name>
    <dbReference type="NCBI Taxonomy" id="911092"/>
    <lineage>
        <taxon>Bacteria</taxon>
        <taxon>Bacillati</taxon>
        <taxon>Bacillota</taxon>
        <taxon>Clostridia</taxon>
        <taxon>Thermoanaerobacterales</taxon>
        <taxon>Thermoanaerobacteraceae</taxon>
        <taxon>Caldanaerobacter</taxon>
    </lineage>
</organism>
<proteinExistence type="predicted"/>
<reference evidence="1 2" key="1">
    <citation type="submission" date="2020-04" db="EMBL/GenBank/DDBJ databases">
        <title>Draft genome sequence of Caldanaerobacter sunterraneus. strain 1523vc isolated from Griffin hot spring, Kamchatka, Russia.</title>
        <authorList>
            <person name="Toshchakov S.V."/>
            <person name="Podosokorskaya O.A."/>
            <person name="Kublanov I.V."/>
            <person name="Korzhenkov A."/>
            <person name="Patrushev M.V."/>
        </authorList>
    </citation>
    <scope>NUCLEOTIDE SEQUENCE [LARGE SCALE GENOMIC DNA]</scope>
    <source>
        <strain evidence="1 2">1523vc</strain>
    </source>
</reference>
<dbReference type="AlphaFoldDB" id="A0A7Y2L704"/>
<evidence type="ECO:0000313" key="2">
    <source>
        <dbReference type="Proteomes" id="UP000529861"/>
    </source>
</evidence>
<dbReference type="SUPFAM" id="SSF82171">
    <property type="entry name" value="DPP6 N-terminal domain-like"/>
    <property type="match status" value="1"/>
</dbReference>
<accession>A0A7Y2L704</accession>
<protein>
    <submittedName>
        <fullName evidence="1">Uncharacterized protein</fullName>
    </submittedName>
</protein>
<sequence>MKMLKRVLVFILVLALAIPAVQFNFGSGEKKVYALLGNFQTVTTDFFWESIFSDNYYNILYDTDGTIYLLKDGSHDFFMFKDNGTYYKHVEGWMANYSFTGALDNGIVWTLSQNLNSSSDDYKEIYLGKILPDGSFNFYTTRISNFYSDVVQRMFFDYDHNAYMIVYSESDNKPYIRQLDLTKGNIIKSWSLPEGIGKIIKVKKSNKIYLISSYNIYTFDGNSVNKITSLPDWSYNAKYAYIDPDGNFYYISPYGDSNTQSPVYKYDFSSNSWKQIYKTVARANFATFNIPGIMLYSVLEKGVYMTNFVDTVQLISGYNSPLANSKGNIFVNGTAYYSGIPFNNKGILKYNMAYNFSVKDASTYSFNTIFDLPGAYNAVLQRSTDGVNFSDLININSNITTDNYALGNVKNYYRIKYFTSDGTNIYANYSNVFAIDPLQTLVPSVSSYGGLTWSKDTVNRGTGYVVLNWPSIKNATGYKVWVFDGYQYRAFDVGNTTTWDSRVWRIWPDMNWLNSQGDNTISTDVFNHIQGGGQLPDDPNLLYRKTVGTTYDNAHNYWFRVSAYNQYCESPMSDAVMPTLPNMTDPNPPVITSFTINDGAAKTGSPQLKLSISASDTGGSGLSKIEISTDNFQTIQQTVNISPIGTNPTIGPSTYSTTINNFQVPATPGTISVYVRAWDVAGNVSSVQKAQIALMNDVTPPTAQLKINNGAEFTTNPNVTLYITAYDDWTPIDQLLMRLSNDGKNWTPWSPLALTMNWTLDSSTQGYKTVFLQVQDASANIGTTAAGILYSTDPNVIRGTQTDTEPPKIDYLGLARGATVTTSYTPTITIVASDNVTPQNQLHVYASADGVNWVDLGYLTSANKTLPSGLVQNGYNIIQIKVVDGSFNETIKTLSFFKL</sequence>
<name>A0A7Y2L704_9THEO</name>
<comment type="caution">
    <text evidence="1">The sequence shown here is derived from an EMBL/GenBank/DDBJ whole genome shotgun (WGS) entry which is preliminary data.</text>
</comment>
<dbReference type="EMBL" id="JABEQB010000008">
    <property type="protein sequence ID" value="NNG66397.1"/>
    <property type="molecule type" value="Genomic_DNA"/>
</dbReference>
<gene>
    <name evidence="1" type="ORF">HKI81_03980</name>
</gene>